<keyword evidence="13 14" id="KW-0472">Membrane</keyword>
<sequence>MRRKVTLYFMTVITLMLVLFEVAFSVSIYRYYYNGIVQYVESHAKTSTRFFSEYNSLYFIRLQEYSGEIIESFQLEGTELQLIDRHGTIIQSSSGQKVEGKVVIPNSLLEGEMYHQVTTTKDNVKQLEVFSPLIHQGQTIGVLKYMTVLTGVNAKIIEIIIFTISVGLVISGIVFLISRRLANSFVKPIESIIHASSQIAEGTLKEQIKEDYPGELGELAHSLNYMADKIEKAEQMKNEFIASISHEIRTPLTGIKGWSETLKTVDHLTDEEIKQGMGIISGETDRLIHLVEELLDFSRLQSNHFNLYKQKVQLYDILEETIWQLTPKSEEKQIQLVANLERVELVGDRNRLKQVFLNIIHNAIKYSNEKGTIYIEAAKSEGQAVIKVTDQGIGIAKEHLPFIEQSYYQINNHIEGAGIGLAIVKKMVELHGGTLSITSRERVGTTILIKLPL</sequence>
<dbReference type="SUPFAM" id="SSF47384">
    <property type="entry name" value="Homodimeric domain of signal transducing histidine kinase"/>
    <property type="match status" value="1"/>
</dbReference>
<proteinExistence type="predicted"/>
<dbReference type="EMBL" id="JBEGIE010000066">
    <property type="protein sequence ID" value="MEV4914011.1"/>
    <property type="molecule type" value="Genomic_DNA"/>
</dbReference>
<dbReference type="Proteomes" id="UP001552502">
    <property type="component" value="Unassembled WGS sequence"/>
</dbReference>
<dbReference type="CDD" id="cd06225">
    <property type="entry name" value="HAMP"/>
    <property type="match status" value="1"/>
</dbReference>
<keyword evidence="8" id="KW-0547">Nucleotide-binding</keyword>
<dbReference type="InterPro" id="IPR036890">
    <property type="entry name" value="HATPase_C_sf"/>
</dbReference>
<keyword evidence="11 14" id="KW-1133">Transmembrane helix</keyword>
<organism evidence="17 18">
    <name type="scientific">Bacillus proteolyticus</name>
    <dbReference type="NCBI Taxonomy" id="2026192"/>
    <lineage>
        <taxon>Bacteria</taxon>
        <taxon>Bacillati</taxon>
        <taxon>Bacillota</taxon>
        <taxon>Bacilli</taxon>
        <taxon>Bacillales</taxon>
        <taxon>Bacillaceae</taxon>
        <taxon>Bacillus</taxon>
        <taxon>Bacillus cereus group</taxon>
    </lineage>
</organism>
<feature type="transmembrane region" description="Helical" evidence="14">
    <location>
        <begin position="7"/>
        <end position="32"/>
    </location>
</feature>
<keyword evidence="9 17" id="KW-0418">Kinase</keyword>
<evidence type="ECO:0000256" key="1">
    <source>
        <dbReference type="ARBA" id="ARBA00000085"/>
    </source>
</evidence>
<dbReference type="PANTHER" id="PTHR45528:SF1">
    <property type="entry name" value="SENSOR HISTIDINE KINASE CPXA"/>
    <property type="match status" value="1"/>
</dbReference>
<dbReference type="Gene3D" id="6.10.340.10">
    <property type="match status" value="1"/>
</dbReference>
<evidence type="ECO:0000256" key="6">
    <source>
        <dbReference type="ARBA" id="ARBA00022679"/>
    </source>
</evidence>
<dbReference type="CDD" id="cd00082">
    <property type="entry name" value="HisKA"/>
    <property type="match status" value="1"/>
</dbReference>
<dbReference type="Gene3D" id="3.30.565.10">
    <property type="entry name" value="Histidine kinase-like ATPase, C-terminal domain"/>
    <property type="match status" value="1"/>
</dbReference>
<keyword evidence="18" id="KW-1185">Reference proteome</keyword>
<dbReference type="InterPro" id="IPR036097">
    <property type="entry name" value="HisK_dim/P_sf"/>
</dbReference>
<keyword evidence="7 14" id="KW-0812">Transmembrane</keyword>
<feature type="domain" description="Histidine kinase" evidence="15">
    <location>
        <begin position="243"/>
        <end position="453"/>
    </location>
</feature>
<evidence type="ECO:0000313" key="18">
    <source>
        <dbReference type="Proteomes" id="UP001552502"/>
    </source>
</evidence>
<keyword evidence="10" id="KW-0067">ATP-binding</keyword>
<dbReference type="PANTHER" id="PTHR45528">
    <property type="entry name" value="SENSOR HISTIDINE KINASE CPXA"/>
    <property type="match status" value="1"/>
</dbReference>
<evidence type="ECO:0000256" key="14">
    <source>
        <dbReference type="SAM" id="Phobius"/>
    </source>
</evidence>
<evidence type="ECO:0000259" key="15">
    <source>
        <dbReference type="PROSITE" id="PS50109"/>
    </source>
</evidence>
<protein>
    <recommendedName>
        <fullName evidence="3">histidine kinase</fullName>
        <ecNumber evidence="3">2.7.13.3</ecNumber>
    </recommendedName>
</protein>
<dbReference type="SMART" id="SM00388">
    <property type="entry name" value="HisKA"/>
    <property type="match status" value="1"/>
</dbReference>
<evidence type="ECO:0000256" key="7">
    <source>
        <dbReference type="ARBA" id="ARBA00022692"/>
    </source>
</evidence>
<dbReference type="RefSeq" id="WP_098888964.1">
    <property type="nucleotide sequence ID" value="NZ_JBEGIE010000066.1"/>
</dbReference>
<keyword evidence="12" id="KW-0902">Two-component regulatory system</keyword>
<evidence type="ECO:0000256" key="12">
    <source>
        <dbReference type="ARBA" id="ARBA00023012"/>
    </source>
</evidence>
<gene>
    <name evidence="17" type="ORF">MRBLBA1_004952</name>
</gene>
<dbReference type="GO" id="GO:0016301">
    <property type="term" value="F:kinase activity"/>
    <property type="evidence" value="ECO:0007669"/>
    <property type="project" value="UniProtKB-KW"/>
</dbReference>
<evidence type="ECO:0000256" key="2">
    <source>
        <dbReference type="ARBA" id="ARBA00004651"/>
    </source>
</evidence>
<dbReference type="Gene3D" id="1.10.287.130">
    <property type="match status" value="1"/>
</dbReference>
<dbReference type="SUPFAM" id="SSF55874">
    <property type="entry name" value="ATPase domain of HSP90 chaperone/DNA topoisomerase II/histidine kinase"/>
    <property type="match status" value="1"/>
</dbReference>
<accession>A0ABV3IIL1</accession>
<name>A0ABV3IIL1_9BACI</name>
<dbReference type="InterPro" id="IPR003661">
    <property type="entry name" value="HisK_dim/P_dom"/>
</dbReference>
<feature type="domain" description="HAMP" evidence="16">
    <location>
        <begin position="183"/>
        <end position="235"/>
    </location>
</feature>
<dbReference type="PRINTS" id="PR00344">
    <property type="entry name" value="BCTRLSENSOR"/>
</dbReference>
<dbReference type="SMART" id="SM00387">
    <property type="entry name" value="HATPase_c"/>
    <property type="match status" value="1"/>
</dbReference>
<evidence type="ECO:0000256" key="4">
    <source>
        <dbReference type="ARBA" id="ARBA00022475"/>
    </source>
</evidence>
<reference evidence="17 18" key="1">
    <citation type="journal article" date="2023" name="Proc. Natl. Acad. Sci. U.S.A.">
        <title>Bacterial tolerance to host-exuded specialized metabolites structures the maize root microbiome.</title>
        <authorList>
            <person name="Thoenen L."/>
            <person name="Giroud C."/>
            <person name="Kreuzer M."/>
            <person name="Waelchli J."/>
            <person name="Gfeller V."/>
            <person name="Deslandes-Herold G."/>
            <person name="Mateo P."/>
            <person name="Robert C.A.M."/>
            <person name="Ahrens C.H."/>
            <person name="Rubio-Somoza I."/>
            <person name="Bruggmann R."/>
            <person name="Erb M."/>
            <person name="Schlaeppi K."/>
        </authorList>
    </citation>
    <scope>NUCLEOTIDE SEQUENCE [LARGE SCALE GENOMIC DNA]</scope>
    <source>
        <strain evidence="17 18">LBA1-1-1.1</strain>
    </source>
</reference>
<dbReference type="InterPro" id="IPR003594">
    <property type="entry name" value="HATPase_dom"/>
</dbReference>
<dbReference type="Pfam" id="PF00512">
    <property type="entry name" value="HisKA"/>
    <property type="match status" value="1"/>
</dbReference>
<keyword evidence="4" id="KW-1003">Cell membrane</keyword>
<dbReference type="SUPFAM" id="SSF158472">
    <property type="entry name" value="HAMP domain-like"/>
    <property type="match status" value="1"/>
</dbReference>
<evidence type="ECO:0000259" key="16">
    <source>
        <dbReference type="PROSITE" id="PS50885"/>
    </source>
</evidence>
<dbReference type="PROSITE" id="PS50109">
    <property type="entry name" value="HIS_KIN"/>
    <property type="match status" value="1"/>
</dbReference>
<dbReference type="EC" id="2.7.13.3" evidence="3"/>
<evidence type="ECO:0000256" key="5">
    <source>
        <dbReference type="ARBA" id="ARBA00022553"/>
    </source>
</evidence>
<keyword evidence="6" id="KW-0808">Transferase</keyword>
<dbReference type="Pfam" id="PF00672">
    <property type="entry name" value="HAMP"/>
    <property type="match status" value="1"/>
</dbReference>
<dbReference type="PROSITE" id="PS50885">
    <property type="entry name" value="HAMP"/>
    <property type="match status" value="1"/>
</dbReference>
<dbReference type="InterPro" id="IPR050398">
    <property type="entry name" value="HssS/ArlS-like"/>
</dbReference>
<evidence type="ECO:0000256" key="8">
    <source>
        <dbReference type="ARBA" id="ARBA00022741"/>
    </source>
</evidence>
<comment type="catalytic activity">
    <reaction evidence="1">
        <text>ATP + protein L-histidine = ADP + protein N-phospho-L-histidine.</text>
        <dbReference type="EC" id="2.7.13.3"/>
    </reaction>
</comment>
<feature type="transmembrane region" description="Helical" evidence="14">
    <location>
        <begin position="156"/>
        <end position="177"/>
    </location>
</feature>
<comment type="caution">
    <text evidence="17">The sequence shown here is derived from an EMBL/GenBank/DDBJ whole genome shotgun (WGS) entry which is preliminary data.</text>
</comment>
<dbReference type="Pfam" id="PF02518">
    <property type="entry name" value="HATPase_c"/>
    <property type="match status" value="1"/>
</dbReference>
<evidence type="ECO:0000256" key="11">
    <source>
        <dbReference type="ARBA" id="ARBA00022989"/>
    </source>
</evidence>
<evidence type="ECO:0000256" key="9">
    <source>
        <dbReference type="ARBA" id="ARBA00022777"/>
    </source>
</evidence>
<dbReference type="CDD" id="cd00075">
    <property type="entry name" value="HATPase"/>
    <property type="match status" value="1"/>
</dbReference>
<evidence type="ECO:0000256" key="13">
    <source>
        <dbReference type="ARBA" id="ARBA00023136"/>
    </source>
</evidence>
<evidence type="ECO:0000256" key="10">
    <source>
        <dbReference type="ARBA" id="ARBA00022840"/>
    </source>
</evidence>
<dbReference type="InterPro" id="IPR003660">
    <property type="entry name" value="HAMP_dom"/>
</dbReference>
<dbReference type="InterPro" id="IPR004358">
    <property type="entry name" value="Sig_transdc_His_kin-like_C"/>
</dbReference>
<keyword evidence="5" id="KW-0597">Phosphoprotein</keyword>
<evidence type="ECO:0000256" key="3">
    <source>
        <dbReference type="ARBA" id="ARBA00012438"/>
    </source>
</evidence>
<comment type="subcellular location">
    <subcellularLocation>
        <location evidence="2">Cell membrane</location>
        <topology evidence="2">Multi-pass membrane protein</topology>
    </subcellularLocation>
</comment>
<dbReference type="SMART" id="SM00304">
    <property type="entry name" value="HAMP"/>
    <property type="match status" value="1"/>
</dbReference>
<dbReference type="InterPro" id="IPR005467">
    <property type="entry name" value="His_kinase_dom"/>
</dbReference>
<evidence type="ECO:0000313" key="17">
    <source>
        <dbReference type="EMBL" id="MEV4914011.1"/>
    </source>
</evidence>